<proteinExistence type="predicted"/>
<dbReference type="Pfam" id="PF18143">
    <property type="entry name" value="HAD_SAK_2"/>
    <property type="match status" value="1"/>
</dbReference>
<evidence type="ECO:0000313" key="1">
    <source>
        <dbReference type="EMBL" id="KHD04905.1"/>
    </source>
</evidence>
<organism evidence="1 2">
    <name type="scientific">Candidatus Thiomargarita nelsonii</name>
    <dbReference type="NCBI Taxonomy" id="1003181"/>
    <lineage>
        <taxon>Bacteria</taxon>
        <taxon>Pseudomonadati</taxon>
        <taxon>Pseudomonadota</taxon>
        <taxon>Gammaproteobacteria</taxon>
        <taxon>Thiotrichales</taxon>
        <taxon>Thiotrichaceae</taxon>
        <taxon>Thiomargarita</taxon>
    </lineage>
</organism>
<evidence type="ECO:0000313" key="2">
    <source>
        <dbReference type="Proteomes" id="UP000030428"/>
    </source>
</evidence>
<accession>A0A0A6P225</accession>
<keyword evidence="2" id="KW-1185">Reference proteome</keyword>
<dbReference type="EMBL" id="JSZA02000247">
    <property type="protein sequence ID" value="KHD04905.1"/>
    <property type="molecule type" value="Genomic_DNA"/>
</dbReference>
<sequence length="273" mass="32601">MYNENVVYKGREIYNQNHEVYFWKLHFYIVEKAEEIYLLQELDTHTKKYQTIKESDDLNQLITQIEAYEKEKLDDLFRLNGMTEDFIKFYQEPFGKVIFLDIDGVLQKIGSQERFEHLDSVKALREKYAKYDDADFKSLNHYDMAAVQYDWSDEAVGMLKLICEYSGCKIVISSDWQDSNDLKQLQLLFSLHDLDKYLVDVTGYFQYSKCRADNIKEYLRIKRHKQIDHFVIIDDSWAHAIDIKKLFADHFVQTEYALTEKEAKKALEILQKT</sequence>
<protein>
    <submittedName>
        <fullName evidence="1">Uncharacterized protein</fullName>
    </submittedName>
</protein>
<dbReference type="AlphaFoldDB" id="A0A0A6P225"/>
<gene>
    <name evidence="1" type="ORF">PN36_31330</name>
</gene>
<name>A0A0A6P225_9GAMM</name>
<comment type="caution">
    <text evidence="1">The sequence shown here is derived from an EMBL/GenBank/DDBJ whole genome shotgun (WGS) entry which is preliminary data.</text>
</comment>
<dbReference type="Proteomes" id="UP000030428">
    <property type="component" value="Unassembled WGS sequence"/>
</dbReference>
<reference evidence="1 2" key="1">
    <citation type="journal article" date="2016" name="Front. Microbiol.">
        <title>Single-Cell (Meta-)Genomics of a Dimorphic Candidatus Thiomargarita nelsonii Reveals Genomic Plasticity.</title>
        <authorList>
            <person name="Flood B.E."/>
            <person name="Fliss P."/>
            <person name="Jones D.S."/>
            <person name="Dick G.J."/>
            <person name="Jain S."/>
            <person name="Kaster A.K."/>
            <person name="Winkel M."/>
            <person name="Mussmann M."/>
            <person name="Bailey J."/>
        </authorList>
    </citation>
    <scope>NUCLEOTIDE SEQUENCE [LARGE SCALE GENOMIC DNA]</scope>
    <source>
        <strain evidence="1">Hydrate Ridge</strain>
    </source>
</reference>